<dbReference type="InterPro" id="IPR029459">
    <property type="entry name" value="EFTU-type"/>
</dbReference>
<protein>
    <submittedName>
        <fullName evidence="2">Translation initiation factor 2</fullName>
    </submittedName>
</protein>
<dbReference type="GO" id="GO:0003743">
    <property type="term" value="F:translation initiation factor activity"/>
    <property type="evidence" value="ECO:0007669"/>
    <property type="project" value="UniProtKB-KW"/>
</dbReference>
<keyword evidence="2" id="KW-0396">Initiation factor</keyword>
<dbReference type="Proteomes" id="UP000066042">
    <property type="component" value="Chromosome"/>
</dbReference>
<dbReference type="GeneID" id="26137925"/>
<dbReference type="Pfam" id="PF14578">
    <property type="entry name" value="GTP_EFTU_D4"/>
    <property type="match status" value="1"/>
</dbReference>
<gene>
    <name evidence="2" type="ORF">TBCH5v1_2720</name>
</gene>
<dbReference type="RefSeq" id="WP_056934950.1">
    <property type="nucleotide sequence ID" value="NZ_CP013050.1"/>
</dbReference>
<keyword evidence="2" id="KW-0648">Protein biosynthesis</keyword>
<dbReference type="GO" id="GO:0005525">
    <property type="term" value="F:GTP binding"/>
    <property type="evidence" value="ECO:0007669"/>
    <property type="project" value="UniProtKB-KW"/>
</dbReference>
<evidence type="ECO:0000313" key="3">
    <source>
        <dbReference type="Proteomes" id="UP000066042"/>
    </source>
</evidence>
<evidence type="ECO:0000259" key="1">
    <source>
        <dbReference type="Pfam" id="PF14578"/>
    </source>
</evidence>
<dbReference type="CDD" id="cd16265">
    <property type="entry name" value="Translation_Factor_II"/>
    <property type="match status" value="1"/>
</dbReference>
<feature type="domain" description="Elongation factor Tu-type" evidence="1">
    <location>
        <begin position="25"/>
        <end position="101"/>
    </location>
</feature>
<dbReference type="InterPro" id="IPR009000">
    <property type="entry name" value="Transl_B-barrel_sf"/>
</dbReference>
<accession>A0A0S1XFW4</accession>
<dbReference type="SUPFAM" id="SSF50447">
    <property type="entry name" value="Translation proteins"/>
    <property type="match status" value="1"/>
</dbReference>
<organism evidence="2 3">
    <name type="scientific">Thermococcus barophilus</name>
    <dbReference type="NCBI Taxonomy" id="55802"/>
    <lineage>
        <taxon>Archaea</taxon>
        <taxon>Methanobacteriati</taxon>
        <taxon>Methanobacteriota</taxon>
        <taxon>Thermococci</taxon>
        <taxon>Thermococcales</taxon>
        <taxon>Thermococcaceae</taxon>
        <taxon>Thermococcus</taxon>
    </lineage>
</organism>
<proteinExistence type="predicted"/>
<reference evidence="2 3" key="1">
    <citation type="journal article" date="2016" name="Genome Announc.">
        <title>Complete genome sequence of the hyperthermophilic and piezophilic archaeon Thermococcus barophilus Ch5, capable of growth at the expense of hydrogenogenesis from carbon monoxide and formate.</title>
        <authorList>
            <person name="Oger P."/>
            <person name="Sokolova T.G."/>
            <person name="Kozhevnikova D.A."/>
            <person name="Taranov E.A."/>
            <person name="Vannier P."/>
            <person name="Lee H.S."/>
            <person name="Kwon K.K."/>
            <person name="Kang S.G."/>
            <person name="Lee J.H."/>
            <person name="Bonch-Osmolovskaya E.A."/>
            <person name="Lebedinsky A.V."/>
        </authorList>
    </citation>
    <scope>NUCLEOTIDE SEQUENCE [LARGE SCALE GENOMIC DNA]</scope>
    <source>
        <strain evidence="3">Ch5</strain>
    </source>
</reference>
<evidence type="ECO:0000313" key="2">
    <source>
        <dbReference type="EMBL" id="ALM76608.1"/>
    </source>
</evidence>
<dbReference type="EMBL" id="CP013050">
    <property type="protein sequence ID" value="ALM76608.1"/>
    <property type="molecule type" value="Genomic_DNA"/>
</dbReference>
<dbReference type="AlphaFoldDB" id="A0A0S1XFW4"/>
<name>A0A0S1XFW4_THEBA</name>
<dbReference type="PATRIC" id="fig|55802.8.peg.2706"/>
<dbReference type="NCBIfam" id="NF041207">
    <property type="entry name" value="tRNA_bind_PBP11"/>
    <property type="match status" value="1"/>
</dbReference>
<dbReference type="Gene3D" id="2.40.30.10">
    <property type="entry name" value="Translation factors"/>
    <property type="match status" value="1"/>
</dbReference>
<dbReference type="STRING" id="55802.TBCH5v1_2720"/>
<sequence>MGIFGRIFKKPKREVNKIEIVSRKPVGRFRVLQVFNIFGKQVLAGEVIDGIIYPGYKLKGRDVGIVRNIEKNRKKVDFAVSGDVVALMLENKMDVNDGELLEVYQS</sequence>